<dbReference type="Proteomes" id="UP000436138">
    <property type="component" value="Chromosome"/>
</dbReference>
<keyword evidence="2" id="KW-1185">Reference proteome</keyword>
<gene>
    <name evidence="1" type="ORF">GQF42_00420</name>
</gene>
<dbReference type="EMBL" id="CP047020">
    <property type="protein sequence ID" value="QHA02038.1"/>
    <property type="molecule type" value="Genomic_DNA"/>
</dbReference>
<dbReference type="AlphaFoldDB" id="A0A6I6MNS9"/>
<reference evidence="1 2" key="1">
    <citation type="submission" date="2019-12" db="EMBL/GenBank/DDBJ databases">
        <title>Streptomyces sp. strain T44 isolated from rhizosphere soil of Broussonetia papyrifera.</title>
        <authorList>
            <person name="Mo P."/>
        </authorList>
    </citation>
    <scope>NUCLEOTIDE SEQUENCE [LARGE SCALE GENOMIC DNA]</scope>
    <source>
        <strain evidence="1 2">T44</strain>
    </source>
</reference>
<evidence type="ECO:0000313" key="1">
    <source>
        <dbReference type="EMBL" id="QHA02038.1"/>
    </source>
</evidence>
<dbReference type="RefSeq" id="WP_158916681.1">
    <property type="nucleotide sequence ID" value="NZ_CP047020.1"/>
</dbReference>
<sequence>MGVRMSWAWEVDGMAGADFATVDDAATAMAESVELAASHFGTDRQREVVRSCVLPMGARMRTEGARTLADGHGWFCECEGLYVRMNPE</sequence>
<evidence type="ECO:0000313" key="2">
    <source>
        <dbReference type="Proteomes" id="UP000436138"/>
    </source>
</evidence>
<proteinExistence type="predicted"/>
<accession>A0A6I6MNS9</accession>
<protein>
    <submittedName>
        <fullName evidence="1">Uncharacterized protein</fullName>
    </submittedName>
</protein>
<name>A0A6I6MNS9_9ACTN</name>
<organism evidence="1 2">
    <name type="scientific">Streptomyces broussonetiae</name>
    <dbReference type="NCBI Taxonomy" id="2686304"/>
    <lineage>
        <taxon>Bacteria</taxon>
        <taxon>Bacillati</taxon>
        <taxon>Actinomycetota</taxon>
        <taxon>Actinomycetes</taxon>
        <taxon>Kitasatosporales</taxon>
        <taxon>Streptomycetaceae</taxon>
        <taxon>Streptomyces</taxon>
    </lineage>
</organism>
<dbReference type="KEGG" id="sbro:GQF42_00420"/>